<dbReference type="RefSeq" id="WP_383222632.1">
    <property type="nucleotide sequence ID" value="NZ_JBHMAR010000068.1"/>
</dbReference>
<keyword evidence="3" id="KW-1185">Reference proteome</keyword>
<comment type="caution">
    <text evidence="2">The sequence shown here is derived from an EMBL/GenBank/DDBJ whole genome shotgun (WGS) entry which is preliminary data.</text>
</comment>
<dbReference type="Proteomes" id="UP001589703">
    <property type="component" value="Unassembled WGS sequence"/>
</dbReference>
<feature type="region of interest" description="Disordered" evidence="1">
    <location>
        <begin position="125"/>
        <end position="163"/>
    </location>
</feature>
<reference evidence="2 3" key="1">
    <citation type="submission" date="2024-09" db="EMBL/GenBank/DDBJ databases">
        <authorList>
            <person name="Sun Q."/>
            <person name="Mori K."/>
        </authorList>
    </citation>
    <scope>NUCLEOTIDE SEQUENCE [LARGE SCALE GENOMIC DNA]</scope>
    <source>
        <strain evidence="2 3">JCM 10918</strain>
    </source>
</reference>
<name>A0ABV5VMW0_9ACTN</name>
<evidence type="ECO:0000313" key="3">
    <source>
        <dbReference type="Proteomes" id="UP001589703"/>
    </source>
</evidence>
<gene>
    <name evidence="2" type="ORF">ACFFRO_28680</name>
</gene>
<organism evidence="2 3">
    <name type="scientific">Streptomyces thermocoprophilus</name>
    <dbReference type="NCBI Taxonomy" id="78356"/>
    <lineage>
        <taxon>Bacteria</taxon>
        <taxon>Bacillati</taxon>
        <taxon>Actinomycetota</taxon>
        <taxon>Actinomycetes</taxon>
        <taxon>Kitasatosporales</taxon>
        <taxon>Streptomycetaceae</taxon>
        <taxon>Streptomyces</taxon>
    </lineage>
</organism>
<sequence>MTEYGYGGGVGGEPGRTHVSVAGLRARGWTPGMVRRLLGEPDLLRPNPVSPAAPRTRLYRLDRVEAAERGEEFRAASATAARRSATARAAAYRRRREVLIRIVAEPIEVPRLTPGRLTQLATEYRRRVEEGGTKGRPGEARAPSTAGDAPSTAGEAESDGPGTLDRWKVAYLRHRLARYDELPAELGNGPGRAGAEALLRRRVYDAIRQAYPGLAAECARQLSAPERREGGPPER</sequence>
<feature type="compositionally biased region" description="Basic and acidic residues" evidence="1">
    <location>
        <begin position="125"/>
        <end position="139"/>
    </location>
</feature>
<evidence type="ECO:0000256" key="1">
    <source>
        <dbReference type="SAM" id="MobiDB-lite"/>
    </source>
</evidence>
<proteinExistence type="predicted"/>
<protein>
    <submittedName>
        <fullName evidence="2">Uncharacterized protein</fullName>
    </submittedName>
</protein>
<accession>A0ABV5VMW0</accession>
<dbReference type="EMBL" id="JBHMAR010000068">
    <property type="protein sequence ID" value="MFB9739047.1"/>
    <property type="molecule type" value="Genomic_DNA"/>
</dbReference>
<evidence type="ECO:0000313" key="2">
    <source>
        <dbReference type="EMBL" id="MFB9739047.1"/>
    </source>
</evidence>